<dbReference type="KEGG" id="pcre:NCTC12858_00520"/>
<dbReference type="PROSITE" id="PS50012">
    <property type="entry name" value="RCC1_3"/>
    <property type="match status" value="4"/>
</dbReference>
<sequence length="729" mass="79026">MRRIFQLLSLIVAGTLLAINSYADERQWKFVTTGASSTYAIDKEGSLWSWGWNSSGELGINIKEKEKVSTPTQIEPGSTWVYAAAGQARAYFIKSDGTLWATGDNSKGAQGVGDGQSHQKPTQIGTDNDWKVVATSHFFGYFAFAIKTNGTLWAWGEGETGALGTGAYKNVSKPVKIGNDTDWAQISCGASHVMAIKNDGSLWMWGWNQHNSLADMATHVKVPTRYGMETNWEKVFAIENSSYAVKKDGTLWTWGQNENNSLGLNLNLDQEGNTVKTPRQVTAIEGRVLFISGCAEAKIVGVGEADKASKIFAWGKNIDGALGDGKGVANSSSDIPVEYTPVEVLFPKQGLNFTMIGSGQAYTMALADNGELYAWGRNRGGELGNCVEEEFMTFESKPILVGVKNDDIEEQLTFDANNIPSTLPKAKKIILTGTWGTADFSKLSTTLGNNVGIPPVGNNTLEEVDMSAITLKENTSLYVSVGISNAGVFKGCKALKVIKMPSREECAKFSNLKDAFWLCTSLETIDLAGCSNVTSLENTFSNATALKQVNNLKDCVSVTNTNDAFYMCTALEKIELPAIPLLGESMFGDCTALKTIDWTEYKGTTAPKFNPKTFRGLIDDPKVMKGISLVVPDAAFDSFTADEKWNQLTIVKASDYLGIDSLDRSQIAITKTGSQYRITGLNAGIPYYLYNLSGSLLQKGATPTSGDLVFDVQETVLILQVGTHSIKLL</sequence>
<evidence type="ECO:0000313" key="2">
    <source>
        <dbReference type="EMBL" id="SQH72694.1"/>
    </source>
</evidence>
<dbReference type="Gene3D" id="3.40.50.12480">
    <property type="match status" value="1"/>
</dbReference>
<dbReference type="GO" id="GO:0005085">
    <property type="term" value="F:guanyl-nucleotide exchange factor activity"/>
    <property type="evidence" value="ECO:0007669"/>
    <property type="project" value="TreeGrafter"/>
</dbReference>
<dbReference type="Gene3D" id="3.80.10.10">
    <property type="entry name" value="Ribonuclease Inhibitor"/>
    <property type="match status" value="1"/>
</dbReference>
<organism evidence="2 3">
    <name type="scientific">Porphyromonas crevioricanis</name>
    <dbReference type="NCBI Taxonomy" id="393921"/>
    <lineage>
        <taxon>Bacteria</taxon>
        <taxon>Pseudomonadati</taxon>
        <taxon>Bacteroidota</taxon>
        <taxon>Bacteroidia</taxon>
        <taxon>Bacteroidales</taxon>
        <taxon>Porphyromonadaceae</taxon>
        <taxon>Porphyromonas</taxon>
    </lineage>
</organism>
<dbReference type="Pfam" id="PF00415">
    <property type="entry name" value="RCC1"/>
    <property type="match status" value="4"/>
</dbReference>
<dbReference type="InterPro" id="IPR051553">
    <property type="entry name" value="Ran_GTPase-activating"/>
</dbReference>
<evidence type="ECO:0000256" key="1">
    <source>
        <dbReference type="SAM" id="MobiDB-lite"/>
    </source>
</evidence>
<keyword evidence="3" id="KW-1185">Reference proteome</keyword>
<proteinExistence type="predicted"/>
<dbReference type="Pfam" id="PF13306">
    <property type="entry name" value="LRR_5"/>
    <property type="match status" value="1"/>
</dbReference>
<name>A0A2X4PFT1_9PORP</name>
<dbReference type="GO" id="GO:0005737">
    <property type="term" value="C:cytoplasm"/>
    <property type="evidence" value="ECO:0007669"/>
    <property type="project" value="TreeGrafter"/>
</dbReference>
<dbReference type="PANTHER" id="PTHR45982:SF1">
    <property type="entry name" value="REGULATOR OF CHROMOSOME CONDENSATION"/>
    <property type="match status" value="1"/>
</dbReference>
<dbReference type="InterPro" id="IPR026906">
    <property type="entry name" value="LRR_5"/>
</dbReference>
<dbReference type="EMBL" id="LS483447">
    <property type="protein sequence ID" value="SQH72694.1"/>
    <property type="molecule type" value="Genomic_DNA"/>
</dbReference>
<dbReference type="SUPFAM" id="SSF52058">
    <property type="entry name" value="L domain-like"/>
    <property type="match status" value="1"/>
</dbReference>
<dbReference type="SUPFAM" id="SSF50985">
    <property type="entry name" value="RCC1/BLIP-II"/>
    <property type="match status" value="1"/>
</dbReference>
<dbReference type="PANTHER" id="PTHR45982">
    <property type="entry name" value="REGULATOR OF CHROMOSOME CONDENSATION"/>
    <property type="match status" value="1"/>
</dbReference>
<accession>A0A2X4PFT1</accession>
<protein>
    <submittedName>
        <fullName evidence="2">Cell cycle control protein</fullName>
    </submittedName>
</protein>
<gene>
    <name evidence="2" type="ORF">NCTC12858_00520</name>
</gene>
<dbReference type="AlphaFoldDB" id="A0A2X4PFT1"/>
<evidence type="ECO:0000313" key="3">
    <source>
        <dbReference type="Proteomes" id="UP000249300"/>
    </source>
</evidence>
<dbReference type="InterPro" id="IPR009091">
    <property type="entry name" value="RCC1/BLIP-II"/>
</dbReference>
<feature type="region of interest" description="Disordered" evidence="1">
    <location>
        <begin position="104"/>
        <end position="124"/>
    </location>
</feature>
<dbReference type="InterPro" id="IPR000408">
    <property type="entry name" value="Reg_chr_condens"/>
</dbReference>
<dbReference type="InterPro" id="IPR032675">
    <property type="entry name" value="LRR_dom_sf"/>
</dbReference>
<dbReference type="Proteomes" id="UP000249300">
    <property type="component" value="Chromosome 1"/>
</dbReference>
<reference evidence="2 3" key="1">
    <citation type="submission" date="2018-06" db="EMBL/GenBank/DDBJ databases">
        <authorList>
            <consortium name="Pathogen Informatics"/>
            <person name="Doyle S."/>
        </authorList>
    </citation>
    <scope>NUCLEOTIDE SEQUENCE [LARGE SCALE GENOMIC DNA]</scope>
    <source>
        <strain evidence="2 3">NCTC12858</strain>
    </source>
</reference>
<dbReference type="Gene3D" id="2.130.10.30">
    <property type="entry name" value="Regulator of chromosome condensation 1/beta-lactamase-inhibitor protein II"/>
    <property type="match status" value="2"/>
</dbReference>
<dbReference type="PRINTS" id="PR00633">
    <property type="entry name" value="RCCNDNSATION"/>
</dbReference>
<dbReference type="RefSeq" id="WP_023939969.1">
    <property type="nucleotide sequence ID" value="NZ_LS483447.1"/>
</dbReference>